<keyword evidence="3" id="KW-1185">Reference proteome</keyword>
<dbReference type="OrthoDB" id="7694537at2759"/>
<evidence type="ECO:0000313" key="3">
    <source>
        <dbReference type="Proteomes" id="UP000002872"/>
    </source>
</evidence>
<feature type="compositionally biased region" description="Basic residues" evidence="1">
    <location>
        <begin position="373"/>
        <end position="382"/>
    </location>
</feature>
<sequence>MHIKSICKNIAIIWTSSEFTRNVFASTESGDKNMFKLENSDKYDDSGNKPSTFSQNSKSHNSSKVSDMAKFFESQAMQRSNSNESASNVLYTGTLCRRNRKGFSTKYCLNPNNTASLGKNQANGSIEENQENNMKKGMSGRSRETLTTNQLDPDYNKTKTNQPEATQKDLSTIEATQPEANQPEATQPEAIQKGLLAIEANQPEASQPEATQKDLSTIEATQPEASQPEASQPEATQKDLSLIEANQPEAIPKKPSLEENVKAKKIQREESLKKMKESMITRITRIDSKECSINTAQEGNSICTFSGYKEQPAHNNKGAPTLPSLPKKDPSTNENNLGSTERIKCNEPDENDNNTETTFSSQLKNMVVTIQSNKKKSGHKANKAGTSESKDAFYNELSKKLMRNTQQKDDVSPNSNRRGSKSYEDSSKVFSGPSSLDNTNSIDINTNEFKAALDIRRKRIGESPITSEEEDNQGNDIAIDAIPGAASTLKDEILGHPSKSFSLDENSPKIPTAINPGSFSGQFTPPPPPPPVPTDKNTSKKIKIQIMKIQRLKI</sequence>
<feature type="region of interest" description="Disordered" evidence="1">
    <location>
        <begin position="220"/>
        <end position="274"/>
    </location>
</feature>
<feature type="compositionally biased region" description="Polar residues" evidence="1">
    <location>
        <begin position="112"/>
        <end position="127"/>
    </location>
</feature>
<evidence type="ECO:0000313" key="2">
    <source>
        <dbReference type="EMBL" id="EIJ87500.1"/>
    </source>
</evidence>
<feature type="region of interest" description="Disordered" evidence="1">
    <location>
        <begin position="496"/>
        <end position="543"/>
    </location>
</feature>
<name>I3EE53_NEMP3</name>
<feature type="compositionally biased region" description="Polar residues" evidence="1">
    <location>
        <begin position="428"/>
        <end position="442"/>
    </location>
</feature>
<feature type="compositionally biased region" description="Basic and acidic residues" evidence="1">
    <location>
        <begin position="35"/>
        <end position="47"/>
    </location>
</feature>
<dbReference type="Proteomes" id="UP000002872">
    <property type="component" value="Unassembled WGS sequence"/>
</dbReference>
<feature type="compositionally biased region" description="Basic and acidic residues" evidence="1">
    <location>
        <begin position="251"/>
        <end position="274"/>
    </location>
</feature>
<gene>
    <name evidence="2" type="ORF">NEQG_02381</name>
</gene>
<proteinExistence type="predicted"/>
<feature type="compositionally biased region" description="Pro residues" evidence="1">
    <location>
        <begin position="524"/>
        <end position="533"/>
    </location>
</feature>
<feature type="compositionally biased region" description="Polar residues" evidence="1">
    <location>
        <begin position="158"/>
        <end position="168"/>
    </location>
</feature>
<feature type="compositionally biased region" description="Polar residues" evidence="1">
    <location>
        <begin position="359"/>
        <end position="372"/>
    </location>
</feature>
<dbReference type="AlphaFoldDB" id="I3EE53"/>
<protein>
    <submittedName>
        <fullName evidence="2">Uncharacterized protein</fullName>
    </submittedName>
</protein>
<feature type="region of interest" description="Disordered" evidence="1">
    <location>
        <begin position="112"/>
        <end position="168"/>
    </location>
</feature>
<organism evidence="2 3">
    <name type="scientific">Nematocida parisii (strain ERTm3)</name>
    <name type="common">Nematode killer fungus</name>
    <dbReference type="NCBI Taxonomy" id="935791"/>
    <lineage>
        <taxon>Eukaryota</taxon>
        <taxon>Fungi</taxon>
        <taxon>Fungi incertae sedis</taxon>
        <taxon>Microsporidia</taxon>
        <taxon>Nematocida</taxon>
    </lineage>
</organism>
<accession>I3EE53</accession>
<feature type="compositionally biased region" description="Polar residues" evidence="1">
    <location>
        <begin position="48"/>
        <end position="64"/>
    </location>
</feature>
<dbReference type="InParanoid" id="I3EE53"/>
<dbReference type="HOGENOM" id="CLU_491827_0_0_1"/>
<reference evidence="2" key="1">
    <citation type="submission" date="2011-01" db="EMBL/GenBank/DDBJ databases">
        <title>The Genome Sequence of Nematocida parisii strain ERTm3.</title>
        <authorList>
            <consortium name="The Broad Institute Genome Sequencing Platform"/>
            <consortium name="The Broad Institute Genome Sequencing Center for Infectious Disease"/>
            <person name="Cuomo C."/>
            <person name="Troemel E."/>
            <person name="Young S.K."/>
            <person name="Zeng Q."/>
            <person name="Gargeya S."/>
            <person name="Fitzgerald M."/>
            <person name="Haas B."/>
            <person name="Abouelleil A."/>
            <person name="Alvarado L."/>
            <person name="Arachchi H.M."/>
            <person name="Berlin A."/>
            <person name="Chapman S.B."/>
            <person name="Gearin G."/>
            <person name="Goldberg J."/>
            <person name="Griggs A."/>
            <person name="Gujja S."/>
            <person name="Hansen M."/>
            <person name="Heiman D."/>
            <person name="Howarth C."/>
            <person name="Larimer J."/>
            <person name="Lui A."/>
            <person name="MacDonald P.J.P."/>
            <person name="McCowen C."/>
            <person name="Montmayeur A."/>
            <person name="Murphy C."/>
            <person name="Neiman D."/>
            <person name="Pearson M."/>
            <person name="Priest M."/>
            <person name="Roberts A."/>
            <person name="Saif S."/>
            <person name="Shea T."/>
            <person name="Sisk P."/>
            <person name="Stolte C."/>
            <person name="Sykes S."/>
            <person name="Wortman J."/>
            <person name="Nusbaum C."/>
            <person name="Birren B."/>
        </authorList>
    </citation>
    <scope>NUCLEOTIDE SEQUENCE</scope>
    <source>
        <strain evidence="2">ERTm3</strain>
    </source>
</reference>
<feature type="region of interest" description="Disordered" evidence="1">
    <location>
        <begin position="35"/>
        <end position="64"/>
    </location>
</feature>
<feature type="region of interest" description="Disordered" evidence="1">
    <location>
        <begin position="306"/>
        <end position="442"/>
    </location>
</feature>
<dbReference type="VEuPathDB" id="MicrosporidiaDB:NEQG_02381"/>
<feature type="compositionally biased region" description="Basic and acidic residues" evidence="1">
    <location>
        <begin position="388"/>
        <end position="399"/>
    </location>
</feature>
<evidence type="ECO:0000256" key="1">
    <source>
        <dbReference type="SAM" id="MobiDB-lite"/>
    </source>
</evidence>
<dbReference type="EMBL" id="GL870882">
    <property type="protein sequence ID" value="EIJ87500.1"/>
    <property type="molecule type" value="Genomic_DNA"/>
</dbReference>
<feature type="compositionally biased region" description="Polar residues" evidence="1">
    <location>
        <begin position="220"/>
        <end position="239"/>
    </location>
</feature>